<accession>A0A4Y2IP99</accession>
<organism evidence="1 2">
    <name type="scientific">Araneus ventricosus</name>
    <name type="common">Orbweaver spider</name>
    <name type="synonym">Epeira ventricosa</name>
    <dbReference type="NCBI Taxonomy" id="182803"/>
    <lineage>
        <taxon>Eukaryota</taxon>
        <taxon>Metazoa</taxon>
        <taxon>Ecdysozoa</taxon>
        <taxon>Arthropoda</taxon>
        <taxon>Chelicerata</taxon>
        <taxon>Arachnida</taxon>
        <taxon>Araneae</taxon>
        <taxon>Araneomorphae</taxon>
        <taxon>Entelegynae</taxon>
        <taxon>Araneoidea</taxon>
        <taxon>Araneidae</taxon>
        <taxon>Araneus</taxon>
    </lineage>
</organism>
<proteinExistence type="predicted"/>
<name>A0A4Y2IP99_ARAVE</name>
<comment type="caution">
    <text evidence="1">The sequence shown here is derived from an EMBL/GenBank/DDBJ whole genome shotgun (WGS) entry which is preliminary data.</text>
</comment>
<sequence>MRVLQAIADAEHQEVPEAAKIISGDMYMDDILSGATSIISGKSCKLISHNRASSVSLPFNRVVPFVFIQIRYVKEAKHLQMPSPNDDVSLSLDLRSPSYDGDVFL</sequence>
<dbReference type="OrthoDB" id="6621660at2759"/>
<gene>
    <name evidence="1" type="ORF">AVEN_138240_1</name>
</gene>
<dbReference type="Proteomes" id="UP000499080">
    <property type="component" value="Unassembled WGS sequence"/>
</dbReference>
<evidence type="ECO:0000313" key="2">
    <source>
        <dbReference type="Proteomes" id="UP000499080"/>
    </source>
</evidence>
<dbReference type="EMBL" id="BGPR01002823">
    <property type="protein sequence ID" value="GBM79475.1"/>
    <property type="molecule type" value="Genomic_DNA"/>
</dbReference>
<keyword evidence="2" id="KW-1185">Reference proteome</keyword>
<evidence type="ECO:0000313" key="1">
    <source>
        <dbReference type="EMBL" id="GBM79475.1"/>
    </source>
</evidence>
<protein>
    <submittedName>
        <fullName evidence="1">Uncharacterized protein</fullName>
    </submittedName>
</protein>
<dbReference type="AlphaFoldDB" id="A0A4Y2IP99"/>
<reference evidence="1 2" key="1">
    <citation type="journal article" date="2019" name="Sci. Rep.">
        <title>Orb-weaving spider Araneus ventricosus genome elucidates the spidroin gene catalogue.</title>
        <authorList>
            <person name="Kono N."/>
            <person name="Nakamura H."/>
            <person name="Ohtoshi R."/>
            <person name="Moran D.A.P."/>
            <person name="Shinohara A."/>
            <person name="Yoshida Y."/>
            <person name="Fujiwara M."/>
            <person name="Mori M."/>
            <person name="Tomita M."/>
            <person name="Arakawa K."/>
        </authorList>
    </citation>
    <scope>NUCLEOTIDE SEQUENCE [LARGE SCALE GENOMIC DNA]</scope>
</reference>